<name>A0A420EFU8_9ALTE</name>
<keyword evidence="7 10" id="KW-1133">Transmembrane helix</keyword>
<keyword evidence="13" id="KW-1185">Reference proteome</keyword>
<comment type="caution">
    <text evidence="12">The sequence shown here is derived from an EMBL/GenBank/DDBJ whole genome shotgun (WGS) entry which is preliminary data.</text>
</comment>
<reference evidence="12 13" key="1">
    <citation type="submission" date="2018-09" db="EMBL/GenBank/DDBJ databases">
        <authorList>
            <person name="Wang Z."/>
        </authorList>
    </citation>
    <scope>NUCLEOTIDE SEQUENCE [LARGE SCALE GENOMIC DNA]</scope>
    <source>
        <strain evidence="12 13">ALS 81</strain>
    </source>
</reference>
<keyword evidence="6" id="KW-0448">Lipopolysaccharide biosynthesis</keyword>
<dbReference type="SUPFAM" id="SSF53448">
    <property type="entry name" value="Nucleotide-diphospho-sugar transferases"/>
    <property type="match status" value="1"/>
</dbReference>
<evidence type="ECO:0000256" key="4">
    <source>
        <dbReference type="ARBA" id="ARBA00022679"/>
    </source>
</evidence>
<keyword evidence="5 10" id="KW-0812">Transmembrane</keyword>
<evidence type="ECO:0000313" key="12">
    <source>
        <dbReference type="EMBL" id="RKF19540.1"/>
    </source>
</evidence>
<dbReference type="Gene3D" id="3.90.550.10">
    <property type="entry name" value="Spore Coat Polysaccharide Biosynthesis Protein SpsA, Chain A"/>
    <property type="match status" value="1"/>
</dbReference>
<feature type="transmembrane region" description="Helical" evidence="10">
    <location>
        <begin position="241"/>
        <end position="262"/>
    </location>
</feature>
<evidence type="ECO:0000313" key="13">
    <source>
        <dbReference type="Proteomes" id="UP000286482"/>
    </source>
</evidence>
<comment type="similarity">
    <text evidence="9">Belongs to the glycosyltransferase 2 family. GtrB subfamily.</text>
</comment>
<evidence type="ECO:0000259" key="11">
    <source>
        <dbReference type="Pfam" id="PF00535"/>
    </source>
</evidence>
<dbReference type="FunFam" id="3.90.550.10:FF:000079">
    <property type="entry name" value="Probable glycosyl transferase"/>
    <property type="match status" value="1"/>
</dbReference>
<evidence type="ECO:0000256" key="6">
    <source>
        <dbReference type="ARBA" id="ARBA00022985"/>
    </source>
</evidence>
<dbReference type="EMBL" id="RAQO01000004">
    <property type="protein sequence ID" value="RKF19540.1"/>
    <property type="molecule type" value="Genomic_DNA"/>
</dbReference>
<dbReference type="GO" id="GO:0005886">
    <property type="term" value="C:plasma membrane"/>
    <property type="evidence" value="ECO:0007669"/>
    <property type="project" value="UniProtKB-SubCell"/>
</dbReference>
<protein>
    <submittedName>
        <fullName evidence="12">Glycosyltransferase</fullName>
    </submittedName>
</protein>
<organism evidence="12 13">
    <name type="scientific">Alginatibacterium sediminis</name>
    <dbReference type="NCBI Taxonomy" id="2164068"/>
    <lineage>
        <taxon>Bacteria</taxon>
        <taxon>Pseudomonadati</taxon>
        <taxon>Pseudomonadota</taxon>
        <taxon>Gammaproteobacteria</taxon>
        <taxon>Alteromonadales</taxon>
        <taxon>Alteromonadaceae</taxon>
        <taxon>Alginatibacterium</taxon>
    </lineage>
</organism>
<dbReference type="InterPro" id="IPR029044">
    <property type="entry name" value="Nucleotide-diphossugar_trans"/>
</dbReference>
<keyword evidence="8 10" id="KW-0472">Membrane</keyword>
<evidence type="ECO:0000256" key="5">
    <source>
        <dbReference type="ARBA" id="ARBA00022692"/>
    </source>
</evidence>
<evidence type="ECO:0000256" key="3">
    <source>
        <dbReference type="ARBA" id="ARBA00022676"/>
    </source>
</evidence>
<dbReference type="Pfam" id="PF00535">
    <property type="entry name" value="Glycos_transf_2"/>
    <property type="match status" value="1"/>
</dbReference>
<dbReference type="AlphaFoldDB" id="A0A420EFU8"/>
<keyword evidence="3" id="KW-0328">Glycosyltransferase</keyword>
<comment type="subcellular location">
    <subcellularLocation>
        <location evidence="1">Cell membrane</location>
        <topology evidence="1">Multi-pass membrane protein</topology>
    </subcellularLocation>
</comment>
<evidence type="ECO:0000256" key="7">
    <source>
        <dbReference type="ARBA" id="ARBA00022989"/>
    </source>
</evidence>
<dbReference type="PANTHER" id="PTHR48090:SF3">
    <property type="entry name" value="UNDECAPRENYL-PHOSPHATE 4-DEOXY-4-FORMAMIDO-L-ARABINOSE TRANSFERASE"/>
    <property type="match status" value="1"/>
</dbReference>
<dbReference type="RefSeq" id="WP_120353545.1">
    <property type="nucleotide sequence ID" value="NZ_RAQO01000004.1"/>
</dbReference>
<dbReference type="OrthoDB" id="9811884at2"/>
<feature type="domain" description="Glycosyltransferase 2-like" evidence="11">
    <location>
        <begin position="17"/>
        <end position="178"/>
    </location>
</feature>
<dbReference type="InterPro" id="IPR050256">
    <property type="entry name" value="Glycosyltransferase_2"/>
</dbReference>
<accession>A0A420EFU8</accession>
<dbReference type="GO" id="GO:0009103">
    <property type="term" value="P:lipopolysaccharide biosynthetic process"/>
    <property type="evidence" value="ECO:0007669"/>
    <property type="project" value="UniProtKB-KW"/>
</dbReference>
<sequence length="346" mass="38971">MPESHNQTKPDHFNGISLLIPIFNEQHGIPDLWQSLEKTAASIDEAVEIVFVDDGSTDNSLEQLKALKSPHLEQQIIAFSRNFGKEAAMTAGLRHCRGQAIIILDADLQDPPELIPAMLEQWHKGFDVVNMRRKQRHGETWFKKLSAKAFYRFINHLSEDSIPENVGDFRLLSARVVDSINRLPERNRFMKGILAWPGFKQTTLEFDRPQRELGDSKWNISQLVALAVDGITSFSTKPLRLATWLGLSTAMFAIIYATWVVVKTLVYGESVAGYPTLMITLLFSSAIQLIALGVIGEYLARVFIEVKQRPIYQVAEHHHEQPLVSITERQPVSPVPTSSTTSNSDN</sequence>
<evidence type="ECO:0000256" key="2">
    <source>
        <dbReference type="ARBA" id="ARBA00022475"/>
    </source>
</evidence>
<dbReference type="PANTHER" id="PTHR48090">
    <property type="entry name" value="UNDECAPRENYL-PHOSPHATE 4-DEOXY-4-FORMAMIDO-L-ARABINOSE TRANSFERASE-RELATED"/>
    <property type="match status" value="1"/>
</dbReference>
<gene>
    <name evidence="12" type="ORF">DBZ36_03480</name>
</gene>
<evidence type="ECO:0000256" key="8">
    <source>
        <dbReference type="ARBA" id="ARBA00023136"/>
    </source>
</evidence>
<evidence type="ECO:0000256" key="10">
    <source>
        <dbReference type="SAM" id="Phobius"/>
    </source>
</evidence>
<feature type="transmembrane region" description="Helical" evidence="10">
    <location>
        <begin position="274"/>
        <end position="300"/>
    </location>
</feature>
<proteinExistence type="inferred from homology"/>
<evidence type="ECO:0000256" key="9">
    <source>
        <dbReference type="ARBA" id="ARBA00038152"/>
    </source>
</evidence>
<evidence type="ECO:0000256" key="1">
    <source>
        <dbReference type="ARBA" id="ARBA00004651"/>
    </source>
</evidence>
<keyword evidence="4 12" id="KW-0808">Transferase</keyword>
<dbReference type="Proteomes" id="UP000286482">
    <property type="component" value="Unassembled WGS sequence"/>
</dbReference>
<dbReference type="GO" id="GO:0016757">
    <property type="term" value="F:glycosyltransferase activity"/>
    <property type="evidence" value="ECO:0007669"/>
    <property type="project" value="UniProtKB-KW"/>
</dbReference>
<dbReference type="CDD" id="cd04187">
    <property type="entry name" value="DPM1_like_bac"/>
    <property type="match status" value="1"/>
</dbReference>
<dbReference type="InterPro" id="IPR001173">
    <property type="entry name" value="Glyco_trans_2-like"/>
</dbReference>
<keyword evidence="2" id="KW-1003">Cell membrane</keyword>